<feature type="transmembrane region" description="Helical" evidence="1">
    <location>
        <begin position="182"/>
        <end position="204"/>
    </location>
</feature>
<dbReference type="KEGG" id="pmai:CF386_07920"/>
<feature type="transmembrane region" description="Helical" evidence="1">
    <location>
        <begin position="144"/>
        <end position="170"/>
    </location>
</feature>
<reference evidence="2 3" key="1">
    <citation type="journal article" date="2016" name="Int. J. Syst. Evol. Microbiol.">
        <title>Paraphotobacterium marinum gen. nov., sp. nov., a member of the family Vibrionaceae, isolated from surface seawater.</title>
        <authorList>
            <person name="Huang Z."/>
            <person name="Dong C."/>
            <person name="Shao Z."/>
        </authorList>
    </citation>
    <scope>NUCLEOTIDE SEQUENCE [LARGE SCALE GENOMIC DNA]</scope>
    <source>
        <strain evidence="2 3">NSCS20N07D</strain>
    </source>
</reference>
<feature type="transmembrane region" description="Helical" evidence="1">
    <location>
        <begin position="257"/>
        <end position="278"/>
    </location>
</feature>
<evidence type="ECO:0000313" key="3">
    <source>
        <dbReference type="Proteomes" id="UP000242175"/>
    </source>
</evidence>
<keyword evidence="1" id="KW-1133">Transmembrane helix</keyword>
<keyword evidence="1" id="KW-0812">Transmembrane</keyword>
<dbReference type="InterPro" id="IPR022270">
    <property type="entry name" value="Blh_diox"/>
</dbReference>
<feature type="transmembrane region" description="Helical" evidence="1">
    <location>
        <begin position="68"/>
        <end position="99"/>
    </location>
</feature>
<evidence type="ECO:0000313" key="2">
    <source>
        <dbReference type="EMBL" id="ASK78985.1"/>
    </source>
</evidence>
<feature type="transmembrane region" description="Helical" evidence="1">
    <location>
        <begin position="225"/>
        <end position="245"/>
    </location>
</feature>
<evidence type="ECO:0000256" key="1">
    <source>
        <dbReference type="SAM" id="Phobius"/>
    </source>
</evidence>
<feature type="transmembrane region" description="Helical" evidence="1">
    <location>
        <begin position="32"/>
        <end position="56"/>
    </location>
</feature>
<dbReference type="Pfam" id="PF15461">
    <property type="entry name" value="BCD"/>
    <property type="match status" value="1"/>
</dbReference>
<name>A0A220VF46_9GAMM</name>
<dbReference type="AlphaFoldDB" id="A0A220VF46"/>
<organism evidence="2 3">
    <name type="scientific">Paraphotobacterium marinum</name>
    <dbReference type="NCBI Taxonomy" id="1755811"/>
    <lineage>
        <taxon>Bacteria</taxon>
        <taxon>Pseudomonadati</taxon>
        <taxon>Pseudomonadota</taxon>
        <taxon>Gammaproteobacteria</taxon>
        <taxon>Vibrionales</taxon>
        <taxon>Vibrionaceae</taxon>
        <taxon>Paraphotobacterium</taxon>
    </lineage>
</organism>
<protein>
    <recommendedName>
        <fullName evidence="4">Beta-carotene 15,15'-dioxygenase</fullName>
    </recommendedName>
</protein>
<keyword evidence="1" id="KW-0472">Membrane</keyword>
<gene>
    <name evidence="2" type="ORF">CF386_07920</name>
</gene>
<dbReference type="Proteomes" id="UP000242175">
    <property type="component" value="Chromosome small"/>
</dbReference>
<feature type="transmembrane region" description="Helical" evidence="1">
    <location>
        <begin position="119"/>
        <end position="137"/>
    </location>
</feature>
<evidence type="ECO:0008006" key="4">
    <source>
        <dbReference type="Google" id="ProtNLM"/>
    </source>
</evidence>
<accession>A0A220VF46</accession>
<sequence length="288" mass="34094">MMDKLKCLLSLKYISFSFILFIFMIFKESSNTGLLLISLGLLLLVGLPHGILDPLIFFRGKIKSKSKLLIFIGIYILAILIFFSFWFINPIFTLIFFLMISFQHFGMDWLHYNGKYYCFINQFILGGSIFFLPCVLYPNEVSDFIVSLINVHFIYLKELGFFWICLSLYIGYITNKHYLLDFFLLFASFYCLGIFWGFLVYFCTFHSIGHYKKNISHLLVMLKKFRFLLFFLILTTYLLMIFLVMNLDIKDFNVLNIMKISIFILSAFTMPHFIVIMISDRIIIDNKQ</sequence>
<feature type="transmembrane region" description="Helical" evidence="1">
    <location>
        <begin position="7"/>
        <end position="26"/>
    </location>
</feature>
<proteinExistence type="predicted"/>
<dbReference type="GO" id="GO:0016702">
    <property type="term" value="F:oxidoreductase activity, acting on single donors with incorporation of molecular oxygen, incorporation of two atoms of oxygen"/>
    <property type="evidence" value="ECO:0007669"/>
    <property type="project" value="InterPro"/>
</dbReference>
<dbReference type="EMBL" id="CP022356">
    <property type="protein sequence ID" value="ASK78985.1"/>
    <property type="molecule type" value="Genomic_DNA"/>
</dbReference>
<dbReference type="NCBIfam" id="TIGR03753">
    <property type="entry name" value="blh_monoox"/>
    <property type="match status" value="1"/>
</dbReference>
<keyword evidence="3" id="KW-1185">Reference proteome</keyword>